<keyword evidence="2" id="KW-1185">Reference proteome</keyword>
<reference evidence="1" key="1">
    <citation type="submission" date="2023-04" db="EMBL/GenBank/DDBJ databases">
        <title>Draft Genome sequencing of Naganishia species isolated from polar environments using Oxford Nanopore Technology.</title>
        <authorList>
            <person name="Leo P."/>
            <person name="Venkateswaran K."/>
        </authorList>
    </citation>
    <scope>NUCLEOTIDE SEQUENCE</scope>
    <source>
        <strain evidence="1">MNA-CCFEE 5262</strain>
    </source>
</reference>
<evidence type="ECO:0000313" key="2">
    <source>
        <dbReference type="Proteomes" id="UP001230649"/>
    </source>
</evidence>
<dbReference type="Proteomes" id="UP001230649">
    <property type="component" value="Unassembled WGS sequence"/>
</dbReference>
<name>A0ACC2WPM8_9TREE</name>
<accession>A0ACC2WPM8</accession>
<evidence type="ECO:0000313" key="1">
    <source>
        <dbReference type="EMBL" id="KAJ9112781.1"/>
    </source>
</evidence>
<organism evidence="1 2">
    <name type="scientific">Naganishia adeliensis</name>
    <dbReference type="NCBI Taxonomy" id="92952"/>
    <lineage>
        <taxon>Eukaryota</taxon>
        <taxon>Fungi</taxon>
        <taxon>Dikarya</taxon>
        <taxon>Basidiomycota</taxon>
        <taxon>Agaricomycotina</taxon>
        <taxon>Tremellomycetes</taxon>
        <taxon>Filobasidiales</taxon>
        <taxon>Filobasidiaceae</taxon>
        <taxon>Naganishia</taxon>
    </lineage>
</organism>
<sequence length="695" mass="74604">MISLLKPSSSSQSTGSAHTSNTRDGRRAPLVSRMGIGVDTKEPQSPSLAPQHDDLKAPGSPLLDDHAHSAGILIHHDEPGQHDAPSSGLQRLSITDESLDATLSPPPNETSTLPISPALSANAQLINNAHEKIPADQLPPTVRPGVPVRAASKIRFAPLPNPRRQRSMSTGRNIAITATMQSDETRTLQRHARMDKDEAAYFSNPDSGPSTGYLDEQAVDDEDLEDEEDDGDDGEGKKRSSWKTMGMGSWKSGSFSSGSYTKKLLKPLLSPTNVGGGPTDASLERSTSRESGKRASADIAMPGSQSLRKTFSTTSGFIGSSPFRTAGEHERKRNFFPASNAPSGSNSATGHAMDLLGMGALGIGEKKGKNTQRTSNTPNFASLSASLGRQADTDFAPAAADVATSPRPVKMLNGRVYGKNRQAEVARKGTAEPEFVEWGGMMGQKGGGIGSIPAADAAASTASAAPSSSFGRVGRASADDDDDGSGMGWVKRRREQRERERRASEAGFSDEPPNMDVFAGNQAHHVGSLPTSRELHRHWQKGDAQNVDHLPSVNEDRVATPIHSDHFALPAPLPGGVDEPDWTQQELSQRGRLQALDIKHEHDDPGHIVQAVQIPGNADEAVRWRNSFQADDGEDYMRHHQSGAIDVPQVEDDEEEEDGENDFESDDEEELAIEEEKKRQTSSAAGVEVVSRHRD</sequence>
<proteinExistence type="predicted"/>
<gene>
    <name evidence="1" type="ORF">QFC20_002107</name>
</gene>
<comment type="caution">
    <text evidence="1">The sequence shown here is derived from an EMBL/GenBank/DDBJ whole genome shotgun (WGS) entry which is preliminary data.</text>
</comment>
<dbReference type="EMBL" id="JASBWS010000014">
    <property type="protein sequence ID" value="KAJ9112781.1"/>
    <property type="molecule type" value="Genomic_DNA"/>
</dbReference>
<protein>
    <submittedName>
        <fullName evidence="1">Uncharacterized protein</fullName>
    </submittedName>
</protein>